<dbReference type="PIRSF" id="PIRSF006060">
    <property type="entry name" value="AA_transporter"/>
    <property type="match status" value="1"/>
</dbReference>
<feature type="transmembrane region" description="Helical" evidence="5">
    <location>
        <begin position="12"/>
        <end position="37"/>
    </location>
</feature>
<dbReference type="EMBL" id="CP007130">
    <property type="protein sequence ID" value="AHG93630.1"/>
    <property type="molecule type" value="Genomic_DNA"/>
</dbReference>
<evidence type="ECO:0000313" key="6">
    <source>
        <dbReference type="EMBL" id="AHG93630.1"/>
    </source>
</evidence>
<protein>
    <submittedName>
        <fullName evidence="6">Amino acid permease</fullName>
    </submittedName>
</protein>
<keyword evidence="7" id="KW-1185">Reference proteome</keyword>
<evidence type="ECO:0000256" key="1">
    <source>
        <dbReference type="ARBA" id="ARBA00004141"/>
    </source>
</evidence>
<dbReference type="GO" id="GO:0016020">
    <property type="term" value="C:membrane"/>
    <property type="evidence" value="ECO:0007669"/>
    <property type="project" value="UniProtKB-SubCell"/>
</dbReference>
<feature type="transmembrane region" description="Helical" evidence="5">
    <location>
        <begin position="389"/>
        <end position="412"/>
    </location>
</feature>
<dbReference type="Gene3D" id="1.20.1740.10">
    <property type="entry name" value="Amino acid/polyamine transporter I"/>
    <property type="match status" value="1"/>
</dbReference>
<dbReference type="FunCoup" id="W0RTJ0">
    <property type="interactions" value="167"/>
</dbReference>
<dbReference type="eggNOG" id="COG0531">
    <property type="taxonomic scope" value="Bacteria"/>
</dbReference>
<dbReference type="Pfam" id="PF13520">
    <property type="entry name" value="AA_permease_2"/>
    <property type="match status" value="1"/>
</dbReference>
<name>W0RTJ0_9BACT</name>
<proteinExistence type="predicted"/>
<reference evidence="6 7" key="1">
    <citation type="journal article" date="2014" name="Genome Announc.">
        <title>Genome Sequence and Methylome of Soil Bacterium Gemmatirosa kalamazoonensis KBS708T, a Member of the Rarely Cultivated Gemmatimonadetes Phylum.</title>
        <authorList>
            <person name="Debruyn J.M."/>
            <person name="Radosevich M."/>
            <person name="Wommack K.E."/>
            <person name="Polson S.W."/>
            <person name="Hauser L.J."/>
            <person name="Fawaz M.N."/>
            <person name="Korlach J."/>
            <person name="Tsai Y.C."/>
        </authorList>
    </citation>
    <scope>NUCLEOTIDE SEQUENCE [LARGE SCALE GENOMIC DNA]</scope>
    <source>
        <strain evidence="6 7">KBS708</strain>
        <plasmid evidence="7">Plasmid 2</plasmid>
    </source>
</reference>
<keyword evidence="2 5" id="KW-0812">Transmembrane</keyword>
<feature type="transmembrane region" description="Helical" evidence="5">
    <location>
        <begin position="128"/>
        <end position="146"/>
    </location>
</feature>
<dbReference type="PANTHER" id="PTHR11785">
    <property type="entry name" value="AMINO ACID TRANSPORTER"/>
    <property type="match status" value="1"/>
</dbReference>
<sequence>MTTSHRTLERTLGTWDLVLIVVGTVIGSGIFIVPATVLRQTGGLLGPALLVWLVAGVLSLLGALTYGELGASRPDAGGLYVYIRDAFGPLPAFLYGWTKFFVISAGSAATLAVAFTSYLQQFVALSPLAAKAIAIAMLAVIAAVNVRGTRQGARVQNLSTGLKVAAILVMSVALLSRGVGFASAPAAWPDAWSGGLLSGIGLAMIGVLWAYEGWQYVTFSAGEARDAQRTLPRALLVGTAVLIAIYLLANVGYVAALGVDGAQRTDRVAATAVAALYGGAAGKLIAAVILVSMFSATNGLTLTAPRLFYAMARDGVFFRKLGEVHPRFGTPAVSILAGTAWAMVLAASGTFEQLLTYVVFAGWIFYGLGAAAVFALRKKEPDAPRPFRVPGYPVTPALFVLAAAAIVVNAMISAPGRAAVGLLGVATGVPAYFLWRRRAVVIDTTPRTSLP</sequence>
<dbReference type="RefSeq" id="WP_025414927.1">
    <property type="nucleotide sequence ID" value="NZ_CP007130.1"/>
</dbReference>
<feature type="transmembrane region" description="Helical" evidence="5">
    <location>
        <begin position="158"/>
        <end position="179"/>
    </location>
</feature>
<feature type="transmembrane region" description="Helical" evidence="5">
    <location>
        <begin position="49"/>
        <end position="71"/>
    </location>
</feature>
<evidence type="ECO:0000256" key="4">
    <source>
        <dbReference type="ARBA" id="ARBA00023136"/>
    </source>
</evidence>
<dbReference type="Proteomes" id="UP000019151">
    <property type="component" value="Plasmid 2"/>
</dbReference>
<dbReference type="InterPro" id="IPR002293">
    <property type="entry name" value="AA/rel_permease1"/>
</dbReference>
<keyword evidence="6" id="KW-0614">Plasmid</keyword>
<gene>
    <name evidence="6" type="ORF">J421_6095</name>
</gene>
<evidence type="ECO:0000256" key="2">
    <source>
        <dbReference type="ARBA" id="ARBA00022692"/>
    </source>
</evidence>
<organism evidence="6 7">
    <name type="scientific">Gemmatirosa kalamazoonensis</name>
    <dbReference type="NCBI Taxonomy" id="861299"/>
    <lineage>
        <taxon>Bacteria</taxon>
        <taxon>Pseudomonadati</taxon>
        <taxon>Gemmatimonadota</taxon>
        <taxon>Gemmatimonadia</taxon>
        <taxon>Gemmatimonadales</taxon>
        <taxon>Gemmatimonadaceae</taxon>
        <taxon>Gemmatirosa</taxon>
    </lineage>
</organism>
<feature type="transmembrane region" description="Helical" evidence="5">
    <location>
        <begin position="418"/>
        <end position="435"/>
    </location>
</feature>
<geneLocation type="plasmid" evidence="6 7">
    <name>2</name>
</geneLocation>
<dbReference type="PANTHER" id="PTHR11785:SF512">
    <property type="entry name" value="SOBREMESA, ISOFORM B"/>
    <property type="match status" value="1"/>
</dbReference>
<keyword evidence="4 5" id="KW-0472">Membrane</keyword>
<dbReference type="AlphaFoldDB" id="W0RTJ0"/>
<dbReference type="InterPro" id="IPR050598">
    <property type="entry name" value="AminoAcid_Transporter"/>
</dbReference>
<evidence type="ECO:0000256" key="5">
    <source>
        <dbReference type="SAM" id="Phobius"/>
    </source>
</evidence>
<feature type="transmembrane region" description="Helical" evidence="5">
    <location>
        <begin position="191"/>
        <end position="211"/>
    </location>
</feature>
<dbReference type="KEGG" id="gba:J421_6095"/>
<comment type="subcellular location">
    <subcellularLocation>
        <location evidence="1">Membrane</location>
        <topology evidence="1">Multi-pass membrane protein</topology>
    </subcellularLocation>
</comment>
<dbReference type="GO" id="GO:0015179">
    <property type="term" value="F:L-amino acid transmembrane transporter activity"/>
    <property type="evidence" value="ECO:0007669"/>
    <property type="project" value="TreeGrafter"/>
</dbReference>
<keyword evidence="3 5" id="KW-1133">Transmembrane helix</keyword>
<evidence type="ECO:0000256" key="3">
    <source>
        <dbReference type="ARBA" id="ARBA00022989"/>
    </source>
</evidence>
<feature type="transmembrane region" description="Helical" evidence="5">
    <location>
        <begin position="231"/>
        <end position="249"/>
    </location>
</feature>
<feature type="transmembrane region" description="Helical" evidence="5">
    <location>
        <begin position="92"/>
        <end position="116"/>
    </location>
</feature>
<feature type="transmembrane region" description="Helical" evidence="5">
    <location>
        <begin position="354"/>
        <end position="377"/>
    </location>
</feature>
<evidence type="ECO:0000313" key="7">
    <source>
        <dbReference type="Proteomes" id="UP000019151"/>
    </source>
</evidence>
<accession>W0RTJ0</accession>
<dbReference type="HOGENOM" id="CLU_007946_3_4_0"/>
<dbReference type="OrthoDB" id="9771067at2"/>
<dbReference type="InParanoid" id="W0RTJ0"/>
<feature type="transmembrane region" description="Helical" evidence="5">
    <location>
        <begin position="328"/>
        <end position="348"/>
    </location>
</feature>